<keyword evidence="3" id="KW-1185">Reference proteome</keyword>
<dbReference type="SUPFAM" id="SSF81606">
    <property type="entry name" value="PP2C-like"/>
    <property type="match status" value="1"/>
</dbReference>
<reference evidence="3" key="1">
    <citation type="submission" date="2019-07" db="EMBL/GenBank/DDBJ databases">
        <title>Arthrobacter KR32 sp. nov., isolated from mountain cheese made of cows milk.</title>
        <authorList>
            <person name="Flegler A."/>
        </authorList>
    </citation>
    <scope>NUCLEOTIDE SEQUENCE [LARGE SCALE GENOMIC DNA]</scope>
    <source>
        <strain evidence="3">KR32</strain>
    </source>
</reference>
<dbReference type="InterPro" id="IPR001932">
    <property type="entry name" value="PPM-type_phosphatase-like_dom"/>
</dbReference>
<dbReference type="EMBL" id="VJXX01000001">
    <property type="protein sequence ID" value="MPY10510.1"/>
    <property type="molecule type" value="Genomic_DNA"/>
</dbReference>
<accession>A0A7X1TNF3</accession>
<dbReference type="InterPro" id="IPR036457">
    <property type="entry name" value="PPM-type-like_dom_sf"/>
</dbReference>
<dbReference type="RefSeq" id="WP_152813411.1">
    <property type="nucleotide sequence ID" value="NZ_VJXX01000001.1"/>
</dbReference>
<dbReference type="OrthoDB" id="4923774at2"/>
<comment type="caution">
    <text evidence="2">The sequence shown here is derived from an EMBL/GenBank/DDBJ whole genome shotgun (WGS) entry which is preliminary data.</text>
</comment>
<evidence type="ECO:0000313" key="2">
    <source>
        <dbReference type="EMBL" id="MPY10510.1"/>
    </source>
</evidence>
<proteinExistence type="predicted"/>
<dbReference type="Proteomes" id="UP000326464">
    <property type="component" value="Unassembled WGS sequence"/>
</dbReference>
<evidence type="ECO:0000313" key="3">
    <source>
        <dbReference type="Proteomes" id="UP000326464"/>
    </source>
</evidence>
<organism evidence="2 3">
    <name type="scientific">Arthrobacter bussei</name>
    <dbReference type="NCBI Taxonomy" id="2594179"/>
    <lineage>
        <taxon>Bacteria</taxon>
        <taxon>Bacillati</taxon>
        <taxon>Actinomycetota</taxon>
        <taxon>Actinomycetes</taxon>
        <taxon>Micrococcales</taxon>
        <taxon>Micrococcaceae</taxon>
        <taxon>Arthrobacter</taxon>
    </lineage>
</organism>
<protein>
    <submittedName>
        <fullName evidence="2">Protein phosphatase 2C domain-containing protein</fullName>
    </submittedName>
</protein>
<gene>
    <name evidence="2" type="ORF">FNH21_07195</name>
</gene>
<feature type="domain" description="PPM-type phosphatase" evidence="1">
    <location>
        <begin position="19"/>
        <end position="225"/>
    </location>
</feature>
<dbReference type="Pfam" id="PF13672">
    <property type="entry name" value="PP2C_2"/>
    <property type="match status" value="1"/>
</dbReference>
<dbReference type="Gene3D" id="3.60.40.10">
    <property type="entry name" value="PPM-type phosphatase domain"/>
    <property type="match status" value="1"/>
</dbReference>
<sequence>MTDYCWSVPRSLSVPGSLVNEDALAVSGSSLVMIDGASGLGAGRMTGWPSDPHWFAHSLAPLLVERLADGRPVAVVLAACLAELRAEYGEGDDGGLGPSASVLVARITGAEVEVYSLGDCLALVGLTDGSVHAVRDGAVGELDAVVVERLQELRRGTALTPADARPLVQDLLVGNRRLRNTPEGYWIADLSGAGAPHALRRTYAASELLDVALMTDGFAAALDLAAVVATPETFLQDLRLHGPGPTMDALVARLAADADCTRFPRLKPMDDSSVVVAALHAGSGLQRQC</sequence>
<name>A0A7X1TNF3_9MICC</name>
<evidence type="ECO:0000259" key="1">
    <source>
        <dbReference type="Pfam" id="PF13672"/>
    </source>
</evidence>
<dbReference type="AlphaFoldDB" id="A0A7X1TNF3"/>